<gene>
    <name evidence="1" type="ORF">HOLDEFILI_02239</name>
</gene>
<evidence type="ECO:0000313" key="2">
    <source>
        <dbReference type="Proteomes" id="UP000005950"/>
    </source>
</evidence>
<dbReference type="HOGENOM" id="CLU_3153671_0_0_9"/>
<comment type="caution">
    <text evidence="1">The sequence shown here is derived from an EMBL/GenBank/DDBJ whole genome shotgun (WGS) entry which is preliminary data.</text>
</comment>
<accession>B9Y8T9</accession>
<reference evidence="1 2" key="1">
    <citation type="submission" date="2008-12" db="EMBL/GenBank/DDBJ databases">
        <authorList>
            <person name="Fulton L."/>
            <person name="Clifton S."/>
            <person name="Fulton B."/>
            <person name="Xu J."/>
            <person name="Minx P."/>
            <person name="Pepin K.H."/>
            <person name="Johnson M."/>
            <person name="Bhonagiri V."/>
            <person name="Nash W.E."/>
            <person name="Mardis E.R."/>
            <person name="Wilson R.K."/>
        </authorList>
    </citation>
    <scope>NUCLEOTIDE SEQUENCE [LARGE SCALE GENOMIC DNA]</scope>
    <source>
        <strain evidence="1 2">DSM 12042</strain>
    </source>
</reference>
<sequence>MQSEIGYGLIWVKQQNILILIQKIQDAGSRNFLIILSAEQLYQRNNLN</sequence>
<reference evidence="1 2" key="2">
    <citation type="submission" date="2009-02" db="EMBL/GenBank/DDBJ databases">
        <title>Draft genome sequence of Holdemania filiformis DSM 12042.</title>
        <authorList>
            <person name="Sudarsanam P."/>
            <person name="Ley R."/>
            <person name="Guruge J."/>
            <person name="Turnbaugh P.J."/>
            <person name="Mahowald M."/>
            <person name="Liep D."/>
            <person name="Gordon J."/>
        </authorList>
    </citation>
    <scope>NUCLEOTIDE SEQUENCE [LARGE SCALE GENOMIC DNA]</scope>
    <source>
        <strain evidence="1 2">DSM 12042</strain>
    </source>
</reference>
<evidence type="ECO:0000313" key="1">
    <source>
        <dbReference type="EMBL" id="EEF67608.1"/>
    </source>
</evidence>
<dbReference type="AlphaFoldDB" id="B9Y8T9"/>
<dbReference type="EMBL" id="ACCF01000131">
    <property type="protein sequence ID" value="EEF67608.1"/>
    <property type="molecule type" value="Genomic_DNA"/>
</dbReference>
<dbReference type="Proteomes" id="UP000005950">
    <property type="component" value="Unassembled WGS sequence"/>
</dbReference>
<name>B9Y8T9_9FIRM</name>
<organism evidence="1 2">
    <name type="scientific">Holdemania filiformis DSM 12042</name>
    <dbReference type="NCBI Taxonomy" id="545696"/>
    <lineage>
        <taxon>Bacteria</taxon>
        <taxon>Bacillati</taxon>
        <taxon>Bacillota</taxon>
        <taxon>Erysipelotrichia</taxon>
        <taxon>Erysipelotrichales</taxon>
        <taxon>Erysipelotrichaceae</taxon>
        <taxon>Holdemania</taxon>
    </lineage>
</organism>
<protein>
    <submittedName>
        <fullName evidence="1">Uncharacterized protein</fullName>
    </submittedName>
</protein>
<proteinExistence type="predicted"/>
<dbReference type="STRING" id="545696.HOLDEFILI_02239"/>